<dbReference type="Proteomes" id="UP000473278">
    <property type="component" value="Unassembled WGS sequence"/>
</dbReference>
<feature type="transmembrane region" description="Helical" evidence="2">
    <location>
        <begin position="505"/>
        <end position="523"/>
    </location>
</feature>
<evidence type="ECO:0000313" key="4">
    <source>
        <dbReference type="EMBL" id="NGP77300.1"/>
    </source>
</evidence>
<sequence>MIGQRLSYWIFLGALGLTAFFVLRPSIDINAGEPIDYSRSSIESKTVELIDQLGFSIDSLQMLSTRTQHLNYYSVLEDSLGDELPAPSQLNRNGTNLTGWDVTIGAILEDSDFIAFDRHEIFERTGRLQILYDDNNKVRRITTHRDNPNPTFVSGDSLSAIANHLLRDILDYDLSDYALRNVDVQDSLVSSGEPGFSGRQLDLFDTENNESTVFTFNWVKSNPSVAGPDEFILELKPMIKEIDTRQGTTIKYGASVRTFKAMDKYEVQQLTSTSISNLSVIISFASLGFLIFIVFFSGILNINKGHVDWKRALFILVSITLGVTGWRIIYFINTVDPFVTDTATTIVLLNHLLFGAALGLYGALAYIGWEAIARSQKQPQLNIIDAFWHKKIFYRETGESLIRGYALGGVLLGIFAFFLYLYGTVYYQSDSQFGFAEAGMQPKLLTLNMNAWINVWLVALANVGVAIGLLQENLKNRWQVYIAGIFMLGFLFAGSASTVGIKGPIWIDIILFTLMAPVIIYGFEKAGIFTFSTGWWLFTVIILTTPYLGSESLDVAYISWIQGFIILVPLVYGFIAYRYGGSVAEVSGYIPEYQERIANHLRVEKEIEIARDSQFKLMPLQPPTIEGLDVYGFFMPSFEVGGDYFDYVVTRNGSAEPKALTMTIVDVSGKAMKAAMHAVFTSGLLLSRLHRDRPEAILREVAPTLYTRTDPQTFITCIIAQYQLESKNLSIANAGHCLPIIKRAGKAQFVKTPDPKYPLGLRSEVSYNALETNLEEGDFVLLYSDGLPEAVDPEGNRFGFDELLEMVELLDTDTKPSNEIALDIKRRIQKFSDYQLADDTTIICLKV</sequence>
<dbReference type="InterPro" id="IPR036457">
    <property type="entry name" value="PPM-type-like_dom_sf"/>
</dbReference>
<name>A0A6M1SWB6_9BACT</name>
<evidence type="ECO:0000256" key="1">
    <source>
        <dbReference type="ARBA" id="ARBA00022801"/>
    </source>
</evidence>
<feature type="transmembrane region" description="Helical" evidence="2">
    <location>
        <begin position="478"/>
        <end position="499"/>
    </location>
</feature>
<dbReference type="EMBL" id="JAALLT010000003">
    <property type="protein sequence ID" value="NGP77300.1"/>
    <property type="molecule type" value="Genomic_DNA"/>
</dbReference>
<feature type="transmembrane region" description="Helical" evidence="2">
    <location>
        <begin position="528"/>
        <end position="549"/>
    </location>
</feature>
<dbReference type="SMART" id="SM00331">
    <property type="entry name" value="PP2C_SIG"/>
    <property type="match status" value="1"/>
</dbReference>
<dbReference type="InterPro" id="IPR052016">
    <property type="entry name" value="Bact_Sigma-Reg"/>
</dbReference>
<feature type="transmembrane region" description="Helical" evidence="2">
    <location>
        <begin position="278"/>
        <end position="300"/>
    </location>
</feature>
<dbReference type="PANTHER" id="PTHR43156:SF2">
    <property type="entry name" value="STAGE II SPORULATION PROTEIN E"/>
    <property type="match status" value="1"/>
</dbReference>
<dbReference type="Pfam" id="PF07228">
    <property type="entry name" value="SpoIIE"/>
    <property type="match status" value="1"/>
</dbReference>
<accession>A0A6M1SWB6</accession>
<feature type="transmembrane region" description="Helical" evidence="2">
    <location>
        <begin position="312"/>
        <end position="332"/>
    </location>
</feature>
<dbReference type="GO" id="GO:0016791">
    <property type="term" value="F:phosphatase activity"/>
    <property type="evidence" value="ECO:0007669"/>
    <property type="project" value="TreeGrafter"/>
</dbReference>
<gene>
    <name evidence="4" type="ORF">G3570_11680</name>
</gene>
<evidence type="ECO:0000313" key="5">
    <source>
        <dbReference type="Proteomes" id="UP000473278"/>
    </source>
</evidence>
<dbReference type="RefSeq" id="WP_165142490.1">
    <property type="nucleotide sequence ID" value="NZ_JAALLT010000003.1"/>
</dbReference>
<feature type="transmembrane region" description="Helical" evidence="2">
    <location>
        <begin position="400"/>
        <end position="422"/>
    </location>
</feature>
<proteinExistence type="predicted"/>
<dbReference type="InterPro" id="IPR001932">
    <property type="entry name" value="PPM-type_phosphatase-like_dom"/>
</dbReference>
<comment type="caution">
    <text evidence="4">The sequence shown here is derived from an EMBL/GenBank/DDBJ whole genome shotgun (WGS) entry which is preliminary data.</text>
</comment>
<evidence type="ECO:0000256" key="2">
    <source>
        <dbReference type="SAM" id="Phobius"/>
    </source>
</evidence>
<dbReference type="SUPFAM" id="SSF81606">
    <property type="entry name" value="PP2C-like"/>
    <property type="match status" value="1"/>
</dbReference>
<dbReference type="PANTHER" id="PTHR43156">
    <property type="entry name" value="STAGE II SPORULATION PROTEIN E-RELATED"/>
    <property type="match status" value="1"/>
</dbReference>
<keyword evidence="5" id="KW-1185">Reference proteome</keyword>
<keyword evidence="1" id="KW-0378">Hydrolase</keyword>
<reference evidence="4 5" key="1">
    <citation type="submission" date="2020-02" db="EMBL/GenBank/DDBJ databases">
        <title>Balneolaceae bacterium YR4-1, complete genome.</title>
        <authorList>
            <person name="Li Y."/>
            <person name="Wu S."/>
        </authorList>
    </citation>
    <scope>NUCLEOTIDE SEQUENCE [LARGE SCALE GENOMIC DNA]</scope>
    <source>
        <strain evidence="4 5">YR4-1</strain>
    </source>
</reference>
<feature type="transmembrane region" description="Helical" evidence="2">
    <location>
        <begin position="555"/>
        <end position="577"/>
    </location>
</feature>
<protein>
    <submittedName>
        <fullName evidence="4">SpoIIE family protein phosphatase</fullName>
    </submittedName>
</protein>
<dbReference type="AlphaFoldDB" id="A0A6M1SWB6"/>
<feature type="transmembrane region" description="Helical" evidence="2">
    <location>
        <begin position="352"/>
        <end position="369"/>
    </location>
</feature>
<keyword evidence="2" id="KW-1133">Transmembrane helix</keyword>
<keyword evidence="2" id="KW-0812">Transmembrane</keyword>
<dbReference type="Gene3D" id="3.60.40.10">
    <property type="entry name" value="PPM-type phosphatase domain"/>
    <property type="match status" value="1"/>
</dbReference>
<feature type="transmembrane region" description="Helical" evidence="2">
    <location>
        <begin position="451"/>
        <end position="471"/>
    </location>
</feature>
<organism evidence="4 5">
    <name type="scientific">Halalkalibaculum roseum</name>
    <dbReference type="NCBI Taxonomy" id="2709311"/>
    <lineage>
        <taxon>Bacteria</taxon>
        <taxon>Pseudomonadati</taxon>
        <taxon>Balneolota</taxon>
        <taxon>Balneolia</taxon>
        <taxon>Balneolales</taxon>
        <taxon>Balneolaceae</taxon>
        <taxon>Halalkalibaculum</taxon>
    </lineage>
</organism>
<feature type="domain" description="PPM-type phosphatase" evidence="3">
    <location>
        <begin position="625"/>
        <end position="847"/>
    </location>
</feature>
<evidence type="ECO:0000259" key="3">
    <source>
        <dbReference type="SMART" id="SM00331"/>
    </source>
</evidence>
<keyword evidence="2" id="KW-0472">Membrane</keyword>